<dbReference type="STRING" id="1423788.FC78_GL000402"/>
<accession>A0A0R1KM11</accession>
<evidence type="ECO:0000259" key="3">
    <source>
        <dbReference type="Pfam" id="PF01345"/>
    </source>
</evidence>
<evidence type="ECO:0000313" key="4">
    <source>
        <dbReference type="EMBL" id="KRK82100.1"/>
    </source>
</evidence>
<dbReference type="InterPro" id="IPR001434">
    <property type="entry name" value="OmcB-like_DUF11"/>
</dbReference>
<name>A0A0R1KM11_9LACO</name>
<dbReference type="OrthoDB" id="2311396at2"/>
<dbReference type="Pfam" id="PF01345">
    <property type="entry name" value="DUF11"/>
    <property type="match status" value="1"/>
</dbReference>
<protein>
    <submittedName>
        <fullName evidence="4">Cell surface protein</fullName>
    </submittedName>
</protein>
<feature type="domain" description="DUF11" evidence="3">
    <location>
        <begin position="607"/>
        <end position="711"/>
    </location>
</feature>
<keyword evidence="2" id="KW-0472">Membrane</keyword>
<dbReference type="PATRIC" id="fig|1423788.3.peg.415"/>
<dbReference type="Gene3D" id="2.60.40.740">
    <property type="match status" value="2"/>
</dbReference>
<dbReference type="AlphaFoldDB" id="A0A0R1KM11"/>
<dbReference type="RefSeq" id="WP_056954585.1">
    <property type="nucleotide sequence ID" value="NZ_AZDY01000041.1"/>
</dbReference>
<keyword evidence="2" id="KW-0812">Transmembrane</keyword>
<keyword evidence="2" id="KW-1133">Transmembrane helix</keyword>
<proteinExistence type="predicted"/>
<reference evidence="4 5" key="1">
    <citation type="journal article" date="2015" name="Genome Announc.">
        <title>Expanding the biotechnology potential of lactobacilli through comparative genomics of 213 strains and associated genera.</title>
        <authorList>
            <person name="Sun Z."/>
            <person name="Harris H.M."/>
            <person name="McCann A."/>
            <person name="Guo C."/>
            <person name="Argimon S."/>
            <person name="Zhang W."/>
            <person name="Yang X."/>
            <person name="Jeffery I.B."/>
            <person name="Cooney J.C."/>
            <person name="Kagawa T.F."/>
            <person name="Liu W."/>
            <person name="Song Y."/>
            <person name="Salvetti E."/>
            <person name="Wrobel A."/>
            <person name="Rasinkangas P."/>
            <person name="Parkhill J."/>
            <person name="Rea M.C."/>
            <person name="O'Sullivan O."/>
            <person name="Ritari J."/>
            <person name="Douillard F.P."/>
            <person name="Paul Ross R."/>
            <person name="Yang R."/>
            <person name="Briner A.E."/>
            <person name="Felis G.E."/>
            <person name="de Vos W.M."/>
            <person name="Barrangou R."/>
            <person name="Klaenhammer T.R."/>
            <person name="Caufield P.W."/>
            <person name="Cui Y."/>
            <person name="Zhang H."/>
            <person name="O'Toole P.W."/>
        </authorList>
    </citation>
    <scope>NUCLEOTIDE SEQUENCE [LARGE SCALE GENOMIC DNA]</scope>
    <source>
        <strain evidence="4 5">DSM 19674</strain>
    </source>
</reference>
<dbReference type="InterPro" id="IPR047589">
    <property type="entry name" value="DUF11_rpt"/>
</dbReference>
<evidence type="ECO:0000256" key="2">
    <source>
        <dbReference type="SAM" id="Phobius"/>
    </source>
</evidence>
<keyword evidence="5" id="KW-1185">Reference proteome</keyword>
<comment type="caution">
    <text evidence="4">The sequence shown here is derived from an EMBL/GenBank/DDBJ whole genome shotgun (WGS) entry which is preliminary data.</text>
</comment>
<evidence type="ECO:0000256" key="1">
    <source>
        <dbReference type="SAM" id="MobiDB-lite"/>
    </source>
</evidence>
<dbReference type="NCBIfam" id="TIGR01451">
    <property type="entry name" value="B_ant_repeat"/>
    <property type="match status" value="1"/>
</dbReference>
<evidence type="ECO:0000313" key="5">
    <source>
        <dbReference type="Proteomes" id="UP000051515"/>
    </source>
</evidence>
<feature type="transmembrane region" description="Helical" evidence="2">
    <location>
        <begin position="7"/>
        <end position="25"/>
    </location>
</feature>
<sequence length="868" mass="92775">MSKEYRYIRRIIGIFFIALFCFIAFNNSTTLNVKAFSESDVITNTNKIDDGISTWHQITGTNPSNSGYVGSIQISNGVYLKYTFGSARDKYGNVTTGGDNTVATDVTKLNSGIYGAGYNYYSKINVFIDNHGKYNSIVHQGQDSYIGGSPQKTSDSSFDYALVSGSSGKYYADQSVMGKMSPKVFMYGRDSNNRLVLKIAGYLASGPGARAYAEVVLRPSSTGAPIVQRELYVYTPSGQVQFQPYFGEDTAMNDDSTIYDATTDTSVDAIGDDVPLYAIGGGQGLYINSAKNTSNSKSKLFVTNNVPGGFKNYMGIAFSSQYSQDIKGKPVSSNAGNVLTPNLKPGGSDPGDTNKAAGEPLLFANTQNGGLQAIVDANGRQNSAYVLRWDSVTLPAGSTGHYASTIGATVSPYAVPIVTKTYTNSNQNSDGTNNVGDTLHFKLKVVNNGLNSHWNYSKLVDILPKGLQLDQDSVKYTSTRSVSYGSGSDQYDKDVDDGDGSVPASSTTNNTINFTPNKILEDKATYTVTFDATVTFAAGESSSLTNSASFYGNNQNASGVALDSTATYNDSVKIPIASPHLDISFDKTLRNDTTNSTGSFSDSVDGKKGDTIEYKATIKPTGTDTVKSAIFNDKLPAGLELKSGSVTVNGVAQSGDIDGINLDSIANNGTVTIGFKATVTAVTKQTATNIAVLNSIKTANGKTYNNFQSTSAVLNIAETAPTMSFEQVPTSIDFGVINSSGSERILPNVKTDGHLVVDHTSDTPFQITVGYDNNGDTPIKNTSDNSKLIQNNDNAIYFNQNNDSNKENWLPLSASGIPIKDEGFSGSHTNYDLTNYIGLNQWRLRVPGTATSGQYSGKITWSMQDTLQ</sequence>
<gene>
    <name evidence="4" type="ORF">FC78_GL000402</name>
</gene>
<organism evidence="4 5">
    <name type="scientific">Companilactobacillus bobalius DSM 19674</name>
    <dbReference type="NCBI Taxonomy" id="1423788"/>
    <lineage>
        <taxon>Bacteria</taxon>
        <taxon>Bacillati</taxon>
        <taxon>Bacillota</taxon>
        <taxon>Bacilli</taxon>
        <taxon>Lactobacillales</taxon>
        <taxon>Lactobacillaceae</taxon>
        <taxon>Companilactobacillus</taxon>
        <taxon>Companilactobacillus bobalius</taxon>
    </lineage>
</organism>
<dbReference type="EMBL" id="AZDY01000041">
    <property type="protein sequence ID" value="KRK82100.1"/>
    <property type="molecule type" value="Genomic_DNA"/>
</dbReference>
<dbReference type="NCBIfam" id="TIGR04226">
    <property type="entry name" value="RrgB_K2N_iso_D2"/>
    <property type="match status" value="1"/>
</dbReference>
<dbReference type="Proteomes" id="UP000051515">
    <property type="component" value="Unassembled WGS sequence"/>
</dbReference>
<dbReference type="InterPro" id="IPR026466">
    <property type="entry name" value="Fim_isopep_form_D2_dom"/>
</dbReference>
<feature type="region of interest" description="Disordered" evidence="1">
    <location>
        <begin position="479"/>
        <end position="509"/>
    </location>
</feature>